<evidence type="ECO:0000259" key="1">
    <source>
        <dbReference type="PROSITE" id="PS50181"/>
    </source>
</evidence>
<protein>
    <recommendedName>
        <fullName evidence="1">F-box domain-containing protein</fullName>
    </recommendedName>
</protein>
<name>A0AA39UEV5_9LECA</name>
<comment type="caution">
    <text evidence="2">The sequence shown here is derived from an EMBL/GenBank/DDBJ whole genome shotgun (WGS) entry which is preliminary data.</text>
</comment>
<dbReference type="EMBL" id="JAFEKC020000001">
    <property type="protein sequence ID" value="KAK0516941.1"/>
    <property type="molecule type" value="Genomic_DNA"/>
</dbReference>
<dbReference type="PROSITE" id="PS50181">
    <property type="entry name" value="FBOX"/>
    <property type="match status" value="1"/>
</dbReference>
<evidence type="ECO:0000313" key="3">
    <source>
        <dbReference type="Proteomes" id="UP001166286"/>
    </source>
</evidence>
<reference evidence="2" key="1">
    <citation type="submission" date="2023-03" db="EMBL/GenBank/DDBJ databases">
        <title>Complete genome of Cladonia borealis.</title>
        <authorList>
            <person name="Park H."/>
        </authorList>
    </citation>
    <scope>NUCLEOTIDE SEQUENCE</scope>
    <source>
        <strain evidence="2">ANT050790</strain>
    </source>
</reference>
<proteinExistence type="predicted"/>
<dbReference type="InterPro" id="IPR001810">
    <property type="entry name" value="F-box_dom"/>
</dbReference>
<sequence>MSPLQFSDLPLDIKKTVLSYILRPEDLKSLCLTSKQIREIVTPQLYRKVLLFIGGHKDVRVSGLLSQSNPGIQHIRKIYLQLEKTFVPPPLVIEEDSDESSEGEGELMVEDISGSARQAQFTVRLLLDFLPNDILETFSWQNWEPFSMDNWILLLKKQRKLKAIECACVNRPFMPVLEKQPEILKNLEGASSLHFYPDNLDRLQACQKILQSQPNITELQLSADRTLADEITEGLQDSSTRPGVITRTIFSHLMPFDTCTAPMILKKLSIDNIDLRYAADTYMKFIKFSCLESLVIGGCVGADAVFAQMSKPHLRPTNLEKIRWFHEETSEPHALEAFEGLLDALNKLKILHVDLNNIVGLPRAGAIAHHGGTLQSLSVRSRMRHAEIQMYDSEPFDEICSNCLELRQLSITFPPTSVTDAAPSADFKTYLRSCKKLRHLVTINFHRWPSTTSPFVGRSRNKLKPLWYDLYEHNLQRLAQQIFVASDENSQEQGWGLGHRSMLAVIAFGANGKTSYDEQGHLVKLKQVSFVRGKQVDPFGVTTMMAVKTVWKMVQFIEPESDILNHSLYDLHDIHNSP</sequence>
<dbReference type="Gene3D" id="3.80.10.10">
    <property type="entry name" value="Ribonuclease Inhibitor"/>
    <property type="match status" value="1"/>
</dbReference>
<dbReference type="InterPro" id="IPR036047">
    <property type="entry name" value="F-box-like_dom_sf"/>
</dbReference>
<evidence type="ECO:0000313" key="2">
    <source>
        <dbReference type="EMBL" id="KAK0516941.1"/>
    </source>
</evidence>
<feature type="domain" description="F-box" evidence="1">
    <location>
        <begin position="3"/>
        <end position="49"/>
    </location>
</feature>
<organism evidence="2 3">
    <name type="scientific">Cladonia borealis</name>
    <dbReference type="NCBI Taxonomy" id="184061"/>
    <lineage>
        <taxon>Eukaryota</taxon>
        <taxon>Fungi</taxon>
        <taxon>Dikarya</taxon>
        <taxon>Ascomycota</taxon>
        <taxon>Pezizomycotina</taxon>
        <taxon>Lecanoromycetes</taxon>
        <taxon>OSLEUM clade</taxon>
        <taxon>Lecanoromycetidae</taxon>
        <taxon>Lecanorales</taxon>
        <taxon>Lecanorineae</taxon>
        <taxon>Cladoniaceae</taxon>
        <taxon>Cladonia</taxon>
    </lineage>
</organism>
<dbReference type="InterPro" id="IPR032675">
    <property type="entry name" value="LRR_dom_sf"/>
</dbReference>
<dbReference type="SUPFAM" id="SSF52047">
    <property type="entry name" value="RNI-like"/>
    <property type="match status" value="1"/>
</dbReference>
<keyword evidence="3" id="KW-1185">Reference proteome</keyword>
<dbReference type="AlphaFoldDB" id="A0AA39UEV5"/>
<dbReference type="Proteomes" id="UP001166286">
    <property type="component" value="Unassembled WGS sequence"/>
</dbReference>
<dbReference type="SUPFAM" id="SSF81383">
    <property type="entry name" value="F-box domain"/>
    <property type="match status" value="1"/>
</dbReference>
<gene>
    <name evidence="2" type="ORF">JMJ35_000096</name>
</gene>
<accession>A0AA39UEV5</accession>